<feature type="chain" id="PRO_5006665505" evidence="1">
    <location>
        <begin position="24"/>
        <end position="259"/>
    </location>
</feature>
<gene>
    <name evidence="2" type="ORF">ASU31_11055</name>
</gene>
<protein>
    <submittedName>
        <fullName evidence="2">Uncharacterized protein</fullName>
    </submittedName>
</protein>
<dbReference type="Proteomes" id="UP000051950">
    <property type="component" value="Unassembled WGS sequence"/>
</dbReference>
<dbReference type="STRING" id="687842.ASU31_11055"/>
<keyword evidence="3" id="KW-1185">Reference proteome</keyword>
<sequence length="259" mass="29727">MKKTLISALLINVVLITAFTSNTDISFRLGAKTCTVKYQENKKSIATLLSLHDNENTAIEAFNSLPKEISFNLFEIHQANERWLAYRIHQKDYFFDPNRIFSKTGIDSTLKKYNQGTVIFPTEITTQIKKFSDTLLKVFNVRNPNKYIISIHNNTNNGALSLIDYIKPNKYYKEAKDVFMAGGKDLDDFFLVTELNDFNYLKALNENVVLQSDNPNDDGSLSVYCGKNKIPYINIEAEEGHKNQQVSMLKIVYDLLKIR</sequence>
<evidence type="ECO:0000313" key="3">
    <source>
        <dbReference type="Proteomes" id="UP000051950"/>
    </source>
</evidence>
<proteinExistence type="predicted"/>
<dbReference type="RefSeq" id="WP_057932376.1">
    <property type="nucleotide sequence ID" value="NZ_LMZQ01000006.1"/>
</dbReference>
<dbReference type="EMBL" id="LMZQ01000006">
    <property type="protein sequence ID" value="KRT16033.1"/>
    <property type="molecule type" value="Genomic_DNA"/>
</dbReference>
<feature type="signal peptide" evidence="1">
    <location>
        <begin position="1"/>
        <end position="23"/>
    </location>
</feature>
<keyword evidence="1" id="KW-0732">Signal</keyword>
<dbReference type="AlphaFoldDB" id="A0A0T5VQA3"/>
<reference evidence="2 3" key="1">
    <citation type="submission" date="2015-11" db="EMBL/GenBank/DDBJ databases">
        <title>Sequence of Pedobacter ginsenosidimutans.</title>
        <authorList>
            <person name="Carson E."/>
            <person name="Keyser V."/>
            <person name="Newman J."/>
            <person name="Miller J."/>
        </authorList>
    </citation>
    <scope>NUCLEOTIDE SEQUENCE [LARGE SCALE GENOMIC DNA]</scope>
    <source>
        <strain evidence="2 3">KACC 14530</strain>
    </source>
</reference>
<evidence type="ECO:0000256" key="1">
    <source>
        <dbReference type="SAM" id="SignalP"/>
    </source>
</evidence>
<accession>A0A0T5VQA3</accession>
<evidence type="ECO:0000313" key="2">
    <source>
        <dbReference type="EMBL" id="KRT16033.1"/>
    </source>
</evidence>
<name>A0A0T5VQA3_9SPHI</name>
<dbReference type="OrthoDB" id="746143at2"/>
<organism evidence="2 3">
    <name type="scientific">Pedobacter ginsenosidimutans</name>
    <dbReference type="NCBI Taxonomy" id="687842"/>
    <lineage>
        <taxon>Bacteria</taxon>
        <taxon>Pseudomonadati</taxon>
        <taxon>Bacteroidota</taxon>
        <taxon>Sphingobacteriia</taxon>
        <taxon>Sphingobacteriales</taxon>
        <taxon>Sphingobacteriaceae</taxon>
        <taxon>Pedobacter</taxon>
    </lineage>
</organism>
<comment type="caution">
    <text evidence="2">The sequence shown here is derived from an EMBL/GenBank/DDBJ whole genome shotgun (WGS) entry which is preliminary data.</text>
</comment>